<keyword evidence="1" id="KW-0732">Signal</keyword>
<evidence type="ECO:0008006" key="4">
    <source>
        <dbReference type="Google" id="ProtNLM"/>
    </source>
</evidence>
<comment type="caution">
    <text evidence="2">The sequence shown here is derived from an EMBL/GenBank/DDBJ whole genome shotgun (WGS) entry which is preliminary data.</text>
</comment>
<feature type="signal peptide" evidence="1">
    <location>
        <begin position="1"/>
        <end position="23"/>
    </location>
</feature>
<dbReference type="Proteomes" id="UP000051660">
    <property type="component" value="Unassembled WGS sequence"/>
</dbReference>
<evidence type="ECO:0000313" key="3">
    <source>
        <dbReference type="Proteomes" id="UP000051660"/>
    </source>
</evidence>
<name>A0A0R3MMF2_9BRAD</name>
<dbReference type="AlphaFoldDB" id="A0A0R3MMF2"/>
<sequence length="121" mass="12958">MSTFKSGVAAMAAMMLAATSAQGAYFTYAQFEQLSVNARATYIAGAYDAYTGLHDADEASTRLQQHRQSCISNARMTNVQLAENVAAFARAHPQVQAQRNVLPALIGYFNAACGYPPGESK</sequence>
<feature type="chain" id="PRO_5006444324" description="UrcA family protein" evidence="1">
    <location>
        <begin position="24"/>
        <end position="121"/>
    </location>
</feature>
<protein>
    <recommendedName>
        <fullName evidence="4">UrcA family protein</fullName>
    </recommendedName>
</protein>
<proteinExistence type="predicted"/>
<evidence type="ECO:0000313" key="2">
    <source>
        <dbReference type="EMBL" id="KRR21394.1"/>
    </source>
</evidence>
<dbReference type="EMBL" id="LLYB01000081">
    <property type="protein sequence ID" value="KRR21394.1"/>
    <property type="molecule type" value="Genomic_DNA"/>
</dbReference>
<accession>A0A0R3MMF2</accession>
<organism evidence="2 3">
    <name type="scientific">Bradyrhizobium lablabi</name>
    <dbReference type="NCBI Taxonomy" id="722472"/>
    <lineage>
        <taxon>Bacteria</taxon>
        <taxon>Pseudomonadati</taxon>
        <taxon>Pseudomonadota</taxon>
        <taxon>Alphaproteobacteria</taxon>
        <taxon>Hyphomicrobiales</taxon>
        <taxon>Nitrobacteraceae</taxon>
        <taxon>Bradyrhizobium</taxon>
    </lineage>
</organism>
<dbReference type="RefSeq" id="WP_057859852.1">
    <property type="nucleotide sequence ID" value="NZ_LLYB01000081.1"/>
</dbReference>
<gene>
    <name evidence="2" type="ORF">CQ14_07020</name>
</gene>
<evidence type="ECO:0000256" key="1">
    <source>
        <dbReference type="SAM" id="SignalP"/>
    </source>
</evidence>
<reference evidence="2 3" key="1">
    <citation type="submission" date="2014-03" db="EMBL/GenBank/DDBJ databases">
        <title>Bradyrhizobium valentinum sp. nov., isolated from effective nodules of Lupinus mariae-josephae, a lupine endemic of basic-lime soils in Eastern Spain.</title>
        <authorList>
            <person name="Duran D."/>
            <person name="Rey L."/>
            <person name="Navarro A."/>
            <person name="Busquets A."/>
            <person name="Imperial J."/>
            <person name="Ruiz-Argueso T."/>
        </authorList>
    </citation>
    <scope>NUCLEOTIDE SEQUENCE [LARGE SCALE GENOMIC DNA]</scope>
    <source>
        <strain evidence="2 3">CCBAU 23086</strain>
    </source>
</reference>